<protein>
    <submittedName>
        <fullName evidence="1">Uncharacterized protein</fullName>
    </submittedName>
</protein>
<keyword evidence="2" id="KW-1185">Reference proteome</keyword>
<dbReference type="KEGG" id="vg:60321158"/>
<evidence type="ECO:0000313" key="1">
    <source>
        <dbReference type="EMBL" id="AYD82083.1"/>
    </source>
</evidence>
<evidence type="ECO:0000313" key="2">
    <source>
        <dbReference type="Proteomes" id="UP000269292"/>
    </source>
</evidence>
<sequence length="68" mass="7514">MTHPDRRDRPAGKEAAMPRTISHYTVAHTSGDGSVVTTEITDRDRAWAFMREVEALGGRAGFPQAVFK</sequence>
<dbReference type="Proteomes" id="UP000269292">
    <property type="component" value="Segment"/>
</dbReference>
<gene>
    <name evidence="1" type="primary">91</name>
    <name evidence="1" type="ORF">SEA_SAGUARO_91</name>
</gene>
<name>A0A386K9Z9_9CAUD</name>
<proteinExistence type="predicted"/>
<accession>A0A386K9Z9</accession>
<dbReference type="GeneID" id="60321158"/>
<dbReference type="RefSeq" id="YP_009949754.1">
    <property type="nucleotide sequence ID" value="NC_051583.1"/>
</dbReference>
<dbReference type="EMBL" id="MH744423">
    <property type="protein sequence ID" value="AYD82083.1"/>
    <property type="molecule type" value="Genomic_DNA"/>
</dbReference>
<reference evidence="1 2" key="1">
    <citation type="submission" date="2018-08" db="EMBL/GenBank/DDBJ databases">
        <authorList>
            <person name="Washington J.M."/>
            <person name="Garlena R.A."/>
            <person name="Russell D.A."/>
            <person name="Pope W.H."/>
            <person name="Jacobs-Sera D."/>
            <person name="Hatfull G.F."/>
        </authorList>
    </citation>
    <scope>NUCLEOTIDE SEQUENCE [LARGE SCALE GENOMIC DNA]</scope>
</reference>
<organism evidence="1 2">
    <name type="scientific">Mycobacterium phage Saguaro</name>
    <dbReference type="NCBI Taxonomy" id="2315616"/>
    <lineage>
        <taxon>Viruses</taxon>
        <taxon>Duplodnaviria</taxon>
        <taxon>Heunggongvirae</taxon>
        <taxon>Uroviricota</taxon>
        <taxon>Caudoviricetes</taxon>
        <taxon>Bclasvirinae</taxon>
        <taxon>Saguarovirus</taxon>
        <taxon>Saguarovirus saguaro</taxon>
    </lineage>
</organism>